<dbReference type="FunFam" id="3.30.200.20:FF:000307">
    <property type="entry name" value="pollen receptor-like kinase 1"/>
    <property type="match status" value="1"/>
</dbReference>
<evidence type="ECO:0000256" key="10">
    <source>
        <dbReference type="ARBA" id="ARBA00023180"/>
    </source>
</evidence>
<organism evidence="14 15">
    <name type="scientific">Genlisea aurea</name>
    <dbReference type="NCBI Taxonomy" id="192259"/>
    <lineage>
        <taxon>Eukaryota</taxon>
        <taxon>Viridiplantae</taxon>
        <taxon>Streptophyta</taxon>
        <taxon>Embryophyta</taxon>
        <taxon>Tracheophyta</taxon>
        <taxon>Spermatophyta</taxon>
        <taxon>Magnoliopsida</taxon>
        <taxon>eudicotyledons</taxon>
        <taxon>Gunneridae</taxon>
        <taxon>Pentapetalae</taxon>
        <taxon>asterids</taxon>
        <taxon>lamiids</taxon>
        <taxon>Lamiales</taxon>
        <taxon>Lentibulariaceae</taxon>
        <taxon>Genlisea</taxon>
    </lineage>
</organism>
<keyword evidence="15" id="KW-1185">Reference proteome</keyword>
<keyword evidence="14" id="KW-0808">Transferase</keyword>
<dbReference type="Proteomes" id="UP000015453">
    <property type="component" value="Unassembled WGS sequence"/>
</dbReference>
<evidence type="ECO:0000256" key="2">
    <source>
        <dbReference type="ARBA" id="ARBA00022614"/>
    </source>
</evidence>
<keyword evidence="6" id="KW-0547">Nucleotide-binding</keyword>
<feature type="domain" description="Protein kinase" evidence="13">
    <location>
        <begin position="316"/>
        <end position="603"/>
    </location>
</feature>
<evidence type="ECO:0000256" key="5">
    <source>
        <dbReference type="ARBA" id="ARBA00022737"/>
    </source>
</evidence>
<comment type="subcellular location">
    <subcellularLocation>
        <location evidence="1">Membrane</location>
    </subcellularLocation>
</comment>
<dbReference type="InterPro" id="IPR000719">
    <property type="entry name" value="Prot_kinase_dom"/>
</dbReference>
<evidence type="ECO:0000256" key="11">
    <source>
        <dbReference type="SAM" id="MobiDB-lite"/>
    </source>
</evidence>
<dbReference type="SUPFAM" id="SSF52058">
    <property type="entry name" value="L domain-like"/>
    <property type="match status" value="1"/>
</dbReference>
<gene>
    <name evidence="14" type="ORF">M569_11135</name>
</gene>
<dbReference type="FunFam" id="3.80.10.10:FF:000400">
    <property type="entry name" value="Nuclear pore complex protein NUP107"/>
    <property type="match status" value="1"/>
</dbReference>
<dbReference type="EMBL" id="AUSU01005341">
    <property type="protein sequence ID" value="EPS63649.1"/>
    <property type="molecule type" value="Genomic_DNA"/>
</dbReference>
<evidence type="ECO:0000256" key="1">
    <source>
        <dbReference type="ARBA" id="ARBA00004370"/>
    </source>
</evidence>
<dbReference type="Gene3D" id="1.10.510.10">
    <property type="entry name" value="Transferase(Phosphotransferase) domain 1"/>
    <property type="match status" value="1"/>
</dbReference>
<keyword evidence="14" id="KW-0418">Kinase</keyword>
<keyword evidence="2" id="KW-0433">Leucine-rich repeat</keyword>
<dbReference type="OrthoDB" id="418615at2759"/>
<dbReference type="InterPro" id="IPR046959">
    <property type="entry name" value="PRK1-6/SRF4-like"/>
</dbReference>
<dbReference type="InterPro" id="IPR011009">
    <property type="entry name" value="Kinase-like_dom_sf"/>
</dbReference>
<evidence type="ECO:0000256" key="4">
    <source>
        <dbReference type="ARBA" id="ARBA00022729"/>
    </source>
</evidence>
<evidence type="ECO:0000256" key="3">
    <source>
        <dbReference type="ARBA" id="ARBA00022692"/>
    </source>
</evidence>
<evidence type="ECO:0000256" key="8">
    <source>
        <dbReference type="ARBA" id="ARBA00022989"/>
    </source>
</evidence>
<dbReference type="AlphaFoldDB" id="S8C9N4"/>
<evidence type="ECO:0000256" key="6">
    <source>
        <dbReference type="ARBA" id="ARBA00022741"/>
    </source>
</evidence>
<sequence length="611" mass="67259">FFIDSSVAADSDADALLRFKASLENGDVLSDWNAAVSPCDGASSAWRGVLCDHEGRVWGLKMENMGLAGGLDLKPLSELSDLRTISFMHNGFEGSLPDLRAVPRLKSVYLSYNKFDGDMAPTSFDGMASLKKLYLGNNEFTGPIPAMLARLPNLREVSLENNGFEGELPSFDLQKLVVFNVSNNDFVGPVPRSLSHFAASSFQGNRDLCGFPLQSCPNRNHATKATIIVVGVLIAVALAALVLVAIILFCRKTPTGAPRDDAEQSPQAAEDELERAEQGRAIPTGPASSPDQGKHSVKLTFLRDDVERFDMPELLKASAEILGSGAVGSTYKASLGKGRVMVVKRFRHMNDVSREEFNEHMRRLGRLGHQNILPIVAFYYRREEKLLVADYMANESLAAQLHRSRSNSQTPSPLTWPTRLSIVKGVVKGLQYLYNELPSLTAPHGHLKSSNVLLDGSFRPLLADYALVPVVNQEHAQENMISYKSPEYKLTRRITKKTDIWSLGILILEMMTGRFPSSLLQQGEDDADLAGWAESALRDGAADLFDRDMNGASHSQGEMMKLLKIGLMCCEAEPERRPELRDVVASVEEIREKDEGGGDDEFYSVYTSEAD</sequence>
<dbReference type="InterPro" id="IPR001611">
    <property type="entry name" value="Leu-rich_rpt"/>
</dbReference>
<keyword evidence="5" id="KW-0677">Repeat</keyword>
<dbReference type="PANTHER" id="PTHR48007:SF64">
    <property type="entry name" value="POLLEN RECEPTOR-LIKE KINASE 1"/>
    <property type="match status" value="1"/>
</dbReference>
<feature type="region of interest" description="Disordered" evidence="11">
    <location>
        <begin position="256"/>
        <end position="294"/>
    </location>
</feature>
<keyword evidence="4" id="KW-0732">Signal</keyword>
<proteinExistence type="predicted"/>
<keyword evidence="14" id="KW-0675">Receptor</keyword>
<dbReference type="Gene3D" id="3.30.200.20">
    <property type="entry name" value="Phosphorylase Kinase, domain 1"/>
    <property type="match status" value="1"/>
</dbReference>
<keyword evidence="8 12" id="KW-1133">Transmembrane helix</keyword>
<comment type="caution">
    <text evidence="14">The sequence shown here is derived from an EMBL/GenBank/DDBJ whole genome shotgun (WGS) entry which is preliminary data.</text>
</comment>
<keyword evidence="7" id="KW-0067">ATP-binding</keyword>
<dbReference type="Pfam" id="PF00069">
    <property type="entry name" value="Pkinase"/>
    <property type="match status" value="1"/>
</dbReference>
<keyword evidence="10" id="KW-0325">Glycoprotein</keyword>
<feature type="non-terminal residue" evidence="14">
    <location>
        <position position="1"/>
    </location>
</feature>
<dbReference type="PROSITE" id="PS50011">
    <property type="entry name" value="PROTEIN_KINASE_DOM"/>
    <property type="match status" value="1"/>
</dbReference>
<dbReference type="GO" id="GO:0016020">
    <property type="term" value="C:membrane"/>
    <property type="evidence" value="ECO:0007669"/>
    <property type="project" value="UniProtKB-SubCell"/>
</dbReference>
<evidence type="ECO:0000256" key="9">
    <source>
        <dbReference type="ARBA" id="ARBA00023136"/>
    </source>
</evidence>
<evidence type="ECO:0000256" key="7">
    <source>
        <dbReference type="ARBA" id="ARBA00022840"/>
    </source>
</evidence>
<dbReference type="SUPFAM" id="SSF56112">
    <property type="entry name" value="Protein kinase-like (PK-like)"/>
    <property type="match status" value="1"/>
</dbReference>
<protein>
    <submittedName>
        <fullName evidence="14">Receptor-like protein kinase</fullName>
    </submittedName>
</protein>
<reference evidence="14 15" key="1">
    <citation type="journal article" date="2013" name="BMC Genomics">
        <title>The miniature genome of a carnivorous plant Genlisea aurea contains a low number of genes and short non-coding sequences.</title>
        <authorList>
            <person name="Leushkin E.V."/>
            <person name="Sutormin R.A."/>
            <person name="Nabieva E.R."/>
            <person name="Penin A.A."/>
            <person name="Kondrashov A.S."/>
            <person name="Logacheva M.D."/>
        </authorList>
    </citation>
    <scope>NUCLEOTIDE SEQUENCE [LARGE SCALE GENOMIC DNA]</scope>
</reference>
<dbReference type="InterPro" id="IPR013210">
    <property type="entry name" value="LRR_N_plant-typ"/>
</dbReference>
<keyword evidence="3 12" id="KW-0812">Transmembrane</keyword>
<dbReference type="Pfam" id="PF08263">
    <property type="entry name" value="LRRNT_2"/>
    <property type="match status" value="1"/>
</dbReference>
<feature type="transmembrane region" description="Helical" evidence="12">
    <location>
        <begin position="225"/>
        <end position="249"/>
    </location>
</feature>
<feature type="region of interest" description="Disordered" evidence="11">
    <location>
        <begin position="591"/>
        <end position="611"/>
    </location>
</feature>
<dbReference type="Pfam" id="PF13855">
    <property type="entry name" value="LRR_8"/>
    <property type="match status" value="1"/>
</dbReference>
<dbReference type="GO" id="GO:0005524">
    <property type="term" value="F:ATP binding"/>
    <property type="evidence" value="ECO:0007669"/>
    <property type="project" value="UniProtKB-KW"/>
</dbReference>
<accession>S8C9N4</accession>
<keyword evidence="9 12" id="KW-0472">Membrane</keyword>
<evidence type="ECO:0000313" key="15">
    <source>
        <dbReference type="Proteomes" id="UP000015453"/>
    </source>
</evidence>
<name>S8C9N4_9LAMI</name>
<dbReference type="InterPro" id="IPR032675">
    <property type="entry name" value="LRR_dom_sf"/>
</dbReference>
<dbReference type="PANTHER" id="PTHR48007">
    <property type="entry name" value="LEUCINE-RICH REPEAT RECEPTOR-LIKE PROTEIN KINASE PXC1"/>
    <property type="match status" value="1"/>
</dbReference>
<evidence type="ECO:0000256" key="12">
    <source>
        <dbReference type="SAM" id="Phobius"/>
    </source>
</evidence>
<dbReference type="Gene3D" id="3.80.10.10">
    <property type="entry name" value="Ribonuclease Inhibitor"/>
    <property type="match status" value="2"/>
</dbReference>
<evidence type="ECO:0000313" key="14">
    <source>
        <dbReference type="EMBL" id="EPS63649.1"/>
    </source>
</evidence>
<evidence type="ECO:0000259" key="13">
    <source>
        <dbReference type="PROSITE" id="PS50011"/>
    </source>
</evidence>
<dbReference type="GO" id="GO:0004672">
    <property type="term" value="F:protein kinase activity"/>
    <property type="evidence" value="ECO:0007669"/>
    <property type="project" value="InterPro"/>
</dbReference>